<dbReference type="GO" id="GO:0071949">
    <property type="term" value="F:FAD binding"/>
    <property type="evidence" value="ECO:0007669"/>
    <property type="project" value="InterPro"/>
</dbReference>
<dbReference type="InterPro" id="IPR006076">
    <property type="entry name" value="FAD-dep_OxRdtase"/>
</dbReference>
<protein>
    <recommendedName>
        <fullName evidence="7">FAD dependent oxidoreductase domain-containing protein</fullName>
    </recommendedName>
</protein>
<dbReference type="GeneID" id="59238685"/>
<evidence type="ECO:0000313" key="9">
    <source>
        <dbReference type="Proteomes" id="UP000509704"/>
    </source>
</evidence>
<evidence type="ECO:0000256" key="2">
    <source>
        <dbReference type="ARBA" id="ARBA00006730"/>
    </source>
</evidence>
<dbReference type="InterPro" id="IPR006181">
    <property type="entry name" value="D-amino_acid_oxidase_CS"/>
</dbReference>
<dbReference type="Gene3D" id="3.30.9.10">
    <property type="entry name" value="D-Amino Acid Oxidase, subunit A, domain 2"/>
    <property type="match status" value="1"/>
</dbReference>
<keyword evidence="3" id="KW-0285">Flavoprotein</keyword>
<evidence type="ECO:0000256" key="1">
    <source>
        <dbReference type="ARBA" id="ARBA00001974"/>
    </source>
</evidence>
<feature type="binding site" evidence="6">
    <location>
        <position position="351"/>
    </location>
    <ligand>
        <name>D-dopa</name>
        <dbReference type="ChEBI" id="CHEBI:149689"/>
    </ligand>
</feature>
<dbReference type="PROSITE" id="PS00677">
    <property type="entry name" value="DAO"/>
    <property type="match status" value="1"/>
</dbReference>
<dbReference type="Pfam" id="PF01266">
    <property type="entry name" value="DAO"/>
    <property type="match status" value="1"/>
</dbReference>
<dbReference type="SUPFAM" id="SSF54373">
    <property type="entry name" value="FAD-linked reductases, C-terminal domain"/>
    <property type="match status" value="1"/>
</dbReference>
<evidence type="ECO:0000256" key="3">
    <source>
        <dbReference type="ARBA" id="ARBA00022630"/>
    </source>
</evidence>
<dbReference type="Gene3D" id="3.40.50.720">
    <property type="entry name" value="NAD(P)-binding Rossmann-like Domain"/>
    <property type="match status" value="1"/>
</dbReference>
<evidence type="ECO:0000256" key="4">
    <source>
        <dbReference type="ARBA" id="ARBA00022827"/>
    </source>
</evidence>
<keyword evidence="4 6" id="KW-0274">FAD</keyword>
<dbReference type="PANTHER" id="PTHR11530">
    <property type="entry name" value="D-AMINO ACID OXIDASE"/>
    <property type="match status" value="1"/>
</dbReference>
<dbReference type="EMBL" id="CP058611">
    <property type="protein sequence ID" value="QLG74882.1"/>
    <property type="molecule type" value="Genomic_DNA"/>
</dbReference>
<evidence type="ECO:0000256" key="6">
    <source>
        <dbReference type="PIRSR" id="PIRSR000189-1"/>
    </source>
</evidence>
<gene>
    <name evidence="8" type="ORF">HG535_0H02090</name>
</gene>
<keyword evidence="5" id="KW-0560">Oxidoreductase</keyword>
<dbReference type="GO" id="GO:0003884">
    <property type="term" value="F:D-amino-acid oxidase activity"/>
    <property type="evidence" value="ECO:0007669"/>
    <property type="project" value="InterPro"/>
</dbReference>
<feature type="binding site" evidence="6">
    <location>
        <position position="206"/>
    </location>
    <ligand>
        <name>FAD</name>
        <dbReference type="ChEBI" id="CHEBI:57692"/>
    </ligand>
</feature>
<feature type="binding site" evidence="6">
    <location>
        <begin position="54"/>
        <end position="55"/>
    </location>
    <ligand>
        <name>FAD</name>
        <dbReference type="ChEBI" id="CHEBI:57692"/>
    </ligand>
</feature>
<name>A0A7H9BAW7_ZYGMR</name>
<dbReference type="PANTHER" id="PTHR11530:SF26">
    <property type="entry name" value="FAD DEPENDENT OXIDOREDUCTASE SUPERFAMILY (AFU_ORTHOLOGUE AFUA_5G13940)"/>
    <property type="match status" value="1"/>
</dbReference>
<dbReference type="AlphaFoldDB" id="A0A7H9BAW7"/>
<dbReference type="Proteomes" id="UP000509704">
    <property type="component" value="Chromosome 8"/>
</dbReference>
<dbReference type="GO" id="GO:0005737">
    <property type="term" value="C:cytoplasm"/>
    <property type="evidence" value="ECO:0007669"/>
    <property type="project" value="TreeGrafter"/>
</dbReference>
<dbReference type="InterPro" id="IPR023209">
    <property type="entry name" value="DAO"/>
</dbReference>
<feature type="domain" description="FAD dependent oxidoreductase" evidence="7">
    <location>
        <begin position="5"/>
        <end position="363"/>
    </location>
</feature>
<evidence type="ECO:0000259" key="7">
    <source>
        <dbReference type="Pfam" id="PF01266"/>
    </source>
</evidence>
<dbReference type="RefSeq" id="XP_037146607.1">
    <property type="nucleotide sequence ID" value="XM_037290712.1"/>
</dbReference>
<dbReference type="PIRSF" id="PIRSF000189">
    <property type="entry name" value="D-aa_oxidase"/>
    <property type="match status" value="1"/>
</dbReference>
<proteinExistence type="inferred from homology"/>
<comment type="similarity">
    <text evidence="2">Belongs to the DAMOX/DASOX family.</text>
</comment>
<dbReference type="KEGG" id="zmk:HG535_0H02090"/>
<evidence type="ECO:0000256" key="5">
    <source>
        <dbReference type="ARBA" id="ARBA00023002"/>
    </source>
</evidence>
<keyword evidence="9" id="KW-1185">Reference proteome</keyword>
<dbReference type="SUPFAM" id="SSF51971">
    <property type="entry name" value="Nucleotide-binding domain"/>
    <property type="match status" value="1"/>
</dbReference>
<feature type="binding site" evidence="6">
    <location>
        <position position="320"/>
    </location>
    <ligand>
        <name>D-dopa</name>
        <dbReference type="ChEBI" id="CHEBI:149689"/>
    </ligand>
</feature>
<evidence type="ECO:0000313" key="8">
    <source>
        <dbReference type="EMBL" id="QLG74882.1"/>
    </source>
</evidence>
<dbReference type="OrthoDB" id="2015447at2759"/>
<organism evidence="8 9">
    <name type="scientific">Zygotorulaspora mrakii</name>
    <name type="common">Zygosaccharomyces mrakii</name>
    <dbReference type="NCBI Taxonomy" id="42260"/>
    <lineage>
        <taxon>Eukaryota</taxon>
        <taxon>Fungi</taxon>
        <taxon>Dikarya</taxon>
        <taxon>Ascomycota</taxon>
        <taxon>Saccharomycotina</taxon>
        <taxon>Saccharomycetes</taxon>
        <taxon>Saccharomycetales</taxon>
        <taxon>Saccharomycetaceae</taxon>
        <taxon>Zygotorulaspora</taxon>
    </lineage>
</organism>
<dbReference type="GO" id="GO:0019478">
    <property type="term" value="P:D-amino acid catabolic process"/>
    <property type="evidence" value="ECO:0007669"/>
    <property type="project" value="TreeGrafter"/>
</dbReference>
<comment type="cofactor">
    <cofactor evidence="1 6">
        <name>FAD</name>
        <dbReference type="ChEBI" id="CHEBI:57692"/>
    </cofactor>
</comment>
<accession>A0A7H9BAW7</accession>
<reference evidence="8 9" key="1">
    <citation type="submission" date="2020-07" db="EMBL/GenBank/DDBJ databases">
        <title>The yeast mating-type switching endonuclease HO is a domesticated member of an unorthodox homing genetic element family.</title>
        <authorList>
            <person name="Coughlan A.Y."/>
            <person name="Lombardi L."/>
            <person name="Braun-Galleani S."/>
            <person name="Martos A.R."/>
            <person name="Galeote V."/>
            <person name="Bigey F."/>
            <person name="Dequin S."/>
            <person name="Byrne K.P."/>
            <person name="Wolfe K.H."/>
        </authorList>
    </citation>
    <scope>NUCLEOTIDE SEQUENCE [LARGE SCALE GENOMIC DNA]</scope>
    <source>
        <strain evidence="8 9">NRRL Y-6702</strain>
    </source>
</reference>
<sequence length="375" mass="42014">MSENIVIAGAGVIGLTIAHQLLLEVQEKKQRPPKQLCIIARNFPKDEPLTPEYTSPWAGAHYRPFPHRQEAFESDKRESAYTRVTHKFFERFALEHPESTIEFVKGIDFLEEPSDQYLNLGDGYSKESLIDFKTLSKDVLPNGVRLGCEYTTWCLNAPVYLRFLQLQIEQLCRRLEIPLKLERITLDSLQEITSLLPNVTTIFNATGTGLQYHGGIDSAVSKIRGQTVLLNVPNPNTIKYSKLTVTHQGKDGSWTFVIKRPAINGTAQYILGGTKQPGDTRVTPRESDTLALLEKARILYPDLMFPDGSFDIVRTNVGFRPARTGGSRLETQQEITQHGNLKIVHAYGLGGMGYETSVGVAKHSLKLFQAKTSKL</sequence>